<keyword evidence="9" id="KW-1185">Reference proteome</keyword>
<evidence type="ECO:0000256" key="5">
    <source>
        <dbReference type="ARBA" id="ARBA00023239"/>
    </source>
</evidence>
<dbReference type="Pfam" id="PF02618">
    <property type="entry name" value="YceG"/>
    <property type="match status" value="1"/>
</dbReference>
<dbReference type="Gene3D" id="3.30.1490.480">
    <property type="entry name" value="Endolytic murein transglycosylase"/>
    <property type="match status" value="1"/>
</dbReference>
<evidence type="ECO:0000256" key="2">
    <source>
        <dbReference type="ARBA" id="ARBA00022692"/>
    </source>
</evidence>
<evidence type="ECO:0000313" key="9">
    <source>
        <dbReference type="Proteomes" id="UP001231362"/>
    </source>
</evidence>
<keyword evidence="4 7" id="KW-0472">Membrane</keyword>
<sequence>MSQEDKHSKKEYMREKMMERQAEAKIVRKIVLIASLILLLVLGGTIAGGYFYINSALKPVDPKNKTEKKIEIPIGSSVSGIAQILEDNGIIKNAKVFKYYVKLRNESGFMAGEYALTPAMTFPEIIESLKTGKIMEEVVFKITIPEGKQLKEIATIIAEKTKHNANEVLTQLNNKEFIQQLIEKYPNLLTDEILNPEIKFPLEGYLFPATYPFYKENPSIEEIVSVMLDKTEKVIEEYSGPMVEREFTAHKLLTMASLIEEEATEQVQRDQIASVFYNRIDAGMPLQTDPTVLYAQGKHKEKVLYKDLEINDPYNTYKNKGLTPGPIANAGISSIEAALHPAETNYMYFLATSSGEVLFSKTLEEHNQKKAEHIQ</sequence>
<evidence type="ECO:0000256" key="7">
    <source>
        <dbReference type="HAMAP-Rule" id="MF_02065"/>
    </source>
</evidence>
<keyword evidence="6 7" id="KW-0961">Cell wall biogenesis/degradation</keyword>
<proteinExistence type="inferred from homology"/>
<organism evidence="8 9">
    <name type="scientific">Anoxybacillus andreesenii</name>
    <dbReference type="NCBI Taxonomy" id="1325932"/>
    <lineage>
        <taxon>Bacteria</taxon>
        <taxon>Bacillati</taxon>
        <taxon>Bacillota</taxon>
        <taxon>Bacilli</taxon>
        <taxon>Bacillales</taxon>
        <taxon>Anoxybacillaceae</taxon>
        <taxon>Anoxybacillus</taxon>
    </lineage>
</organism>
<dbReference type="HAMAP" id="MF_02065">
    <property type="entry name" value="MltG"/>
    <property type="match status" value="1"/>
</dbReference>
<dbReference type="PANTHER" id="PTHR30518">
    <property type="entry name" value="ENDOLYTIC MUREIN TRANSGLYCOSYLASE"/>
    <property type="match status" value="1"/>
</dbReference>
<keyword evidence="1 7" id="KW-1003">Cell membrane</keyword>
<reference evidence="8 9" key="1">
    <citation type="submission" date="2023-07" db="EMBL/GenBank/DDBJ databases">
        <title>Genomic Encyclopedia of Type Strains, Phase IV (KMG-IV): sequencing the most valuable type-strain genomes for metagenomic binning, comparative biology and taxonomic classification.</title>
        <authorList>
            <person name="Goeker M."/>
        </authorList>
    </citation>
    <scope>NUCLEOTIDE SEQUENCE [LARGE SCALE GENOMIC DNA]</scope>
    <source>
        <strain evidence="8 9">DSM 23948</strain>
    </source>
</reference>
<protein>
    <recommendedName>
        <fullName evidence="7">Endolytic murein transglycosylase</fullName>
        <ecNumber evidence="7">4.2.2.29</ecNumber>
    </recommendedName>
    <alternativeName>
        <fullName evidence="7">Peptidoglycan lytic transglycosylase</fullName>
    </alternativeName>
    <alternativeName>
        <fullName evidence="7">Peptidoglycan polymerization terminase</fullName>
    </alternativeName>
</protein>
<evidence type="ECO:0000256" key="6">
    <source>
        <dbReference type="ARBA" id="ARBA00023316"/>
    </source>
</evidence>
<dbReference type="NCBIfam" id="TIGR00247">
    <property type="entry name" value="endolytic transglycosylase MltG"/>
    <property type="match status" value="1"/>
</dbReference>
<dbReference type="PANTHER" id="PTHR30518:SF2">
    <property type="entry name" value="ENDOLYTIC MUREIN TRANSGLYCOSYLASE"/>
    <property type="match status" value="1"/>
</dbReference>
<evidence type="ECO:0000256" key="3">
    <source>
        <dbReference type="ARBA" id="ARBA00022989"/>
    </source>
</evidence>
<feature type="site" description="Important for catalytic activity" evidence="7">
    <location>
        <position position="262"/>
    </location>
</feature>
<dbReference type="EMBL" id="JAUSTU010000010">
    <property type="protein sequence ID" value="MDQ0156053.1"/>
    <property type="molecule type" value="Genomic_DNA"/>
</dbReference>
<comment type="function">
    <text evidence="7">Functions as a peptidoglycan terminase that cleaves nascent peptidoglycan strands endolytically to terminate their elongation.</text>
</comment>
<gene>
    <name evidence="7" type="primary">mltG</name>
    <name evidence="8" type="ORF">J2S07_002371</name>
</gene>
<keyword evidence="3 7" id="KW-1133">Transmembrane helix</keyword>
<accession>A0ABT9V540</accession>
<evidence type="ECO:0000256" key="4">
    <source>
        <dbReference type="ARBA" id="ARBA00023136"/>
    </source>
</evidence>
<dbReference type="RefSeq" id="WP_307150576.1">
    <property type="nucleotide sequence ID" value="NZ_JAUSTU010000010.1"/>
</dbReference>
<dbReference type="InterPro" id="IPR003770">
    <property type="entry name" value="MLTG-like"/>
</dbReference>
<evidence type="ECO:0000256" key="1">
    <source>
        <dbReference type="ARBA" id="ARBA00022475"/>
    </source>
</evidence>
<dbReference type="CDD" id="cd08010">
    <property type="entry name" value="MltG_like"/>
    <property type="match status" value="1"/>
</dbReference>
<keyword evidence="5 7" id="KW-0456">Lyase</keyword>
<keyword evidence="2 7" id="KW-0812">Transmembrane</keyword>
<comment type="similarity">
    <text evidence="7">Belongs to the transglycosylase MltG family.</text>
</comment>
<dbReference type="Proteomes" id="UP001231362">
    <property type="component" value="Unassembled WGS sequence"/>
</dbReference>
<evidence type="ECO:0000313" key="8">
    <source>
        <dbReference type="EMBL" id="MDQ0156053.1"/>
    </source>
</evidence>
<comment type="catalytic activity">
    <reaction evidence="7">
        <text>a peptidoglycan chain = a peptidoglycan chain with N-acetyl-1,6-anhydromuramyl-[peptide] at the reducing end + a peptidoglycan chain with N-acetylglucosamine at the non-reducing end.</text>
        <dbReference type="EC" id="4.2.2.29"/>
    </reaction>
</comment>
<dbReference type="EC" id="4.2.2.29" evidence="7"/>
<name>A0ABT9V540_9BACL</name>
<dbReference type="Gene3D" id="3.30.160.60">
    <property type="entry name" value="Classic Zinc Finger"/>
    <property type="match status" value="1"/>
</dbReference>
<comment type="caution">
    <text evidence="8">The sequence shown here is derived from an EMBL/GenBank/DDBJ whole genome shotgun (WGS) entry which is preliminary data.</text>
</comment>